<evidence type="ECO:0000313" key="1">
    <source>
        <dbReference type="EMBL" id="MDT0581236.1"/>
    </source>
</evidence>
<organism evidence="1 2">
    <name type="scientific">Brumicola blandensis</name>
    <dbReference type="NCBI Taxonomy" id="3075611"/>
    <lineage>
        <taxon>Bacteria</taxon>
        <taxon>Pseudomonadati</taxon>
        <taxon>Pseudomonadota</taxon>
        <taxon>Gammaproteobacteria</taxon>
        <taxon>Alteromonadales</taxon>
        <taxon>Alteromonadaceae</taxon>
        <taxon>Brumicola</taxon>
    </lineage>
</organism>
<name>A0AAW8QW44_9ALTE</name>
<dbReference type="RefSeq" id="WP_311360048.1">
    <property type="nucleotide sequence ID" value="NZ_JAVRIE010000001.1"/>
</dbReference>
<sequence length="123" mass="13839">MPLSSVNVRHDKGLSKTILSLVADETTLITLSDRPVFGVNLTFREDIASLENMIVYPGQVIGWIDYSDLSKLACLHHQQYFDAQQFIRVESNQLSFAQAVKIHKVNSDLRKSKAILAFSIMSN</sequence>
<dbReference type="AlphaFoldDB" id="A0AAW8QW44"/>
<evidence type="ECO:0000313" key="2">
    <source>
        <dbReference type="Proteomes" id="UP001249020"/>
    </source>
</evidence>
<proteinExistence type="predicted"/>
<accession>A0AAW8QW44</accession>
<comment type="caution">
    <text evidence="1">The sequence shown here is derived from an EMBL/GenBank/DDBJ whole genome shotgun (WGS) entry which is preliminary data.</text>
</comment>
<protein>
    <submittedName>
        <fullName evidence="1">Uncharacterized protein</fullName>
    </submittedName>
</protein>
<gene>
    <name evidence="1" type="ORF">RM544_01675</name>
</gene>
<keyword evidence="2" id="KW-1185">Reference proteome</keyword>
<reference evidence="1 2" key="1">
    <citation type="submission" date="2023-09" db="EMBL/GenBank/DDBJ databases">
        <authorList>
            <person name="Rey-Velasco X."/>
        </authorList>
    </citation>
    <scope>NUCLEOTIDE SEQUENCE [LARGE SCALE GENOMIC DNA]</scope>
    <source>
        <strain evidence="1 2">W409</strain>
    </source>
</reference>
<dbReference type="Proteomes" id="UP001249020">
    <property type="component" value="Unassembled WGS sequence"/>
</dbReference>
<dbReference type="EMBL" id="JAVRIE010000001">
    <property type="protein sequence ID" value="MDT0581236.1"/>
    <property type="molecule type" value="Genomic_DNA"/>
</dbReference>